<dbReference type="InterPro" id="IPR006876">
    <property type="entry name" value="LMBR1-like_membr_prot"/>
</dbReference>
<dbReference type="GO" id="GO:0005886">
    <property type="term" value="C:plasma membrane"/>
    <property type="evidence" value="ECO:0007669"/>
    <property type="project" value="UniProtKB-SubCell"/>
</dbReference>
<evidence type="ECO:0000313" key="14">
    <source>
        <dbReference type="Proteomes" id="UP000472277"/>
    </source>
</evidence>
<dbReference type="GO" id="GO:0005789">
    <property type="term" value="C:endoplasmic reticulum membrane"/>
    <property type="evidence" value="ECO:0007669"/>
    <property type="project" value="UniProtKB-SubCell"/>
</dbReference>
<evidence type="ECO:0000256" key="11">
    <source>
        <dbReference type="ARBA" id="ARBA00023170"/>
    </source>
</evidence>
<dbReference type="OMA" id="QQRRTWW"/>
<keyword evidence="10 12" id="KW-0472">Membrane</keyword>
<dbReference type="PANTHER" id="PTHR12625">
    <property type="entry name" value="LIPOCALIN-1 INTERACTING MEMBRANE RECEPTOR LIMR"/>
    <property type="match status" value="1"/>
</dbReference>
<name>A0A674ECG0_SALTR</name>
<comment type="subcellular location">
    <subcellularLocation>
        <location evidence="2">Cell membrane</location>
        <topology evidence="2">Multi-pass membrane protein</topology>
    </subcellularLocation>
    <subcellularLocation>
        <location evidence="1">Endoplasmic reticulum membrane</location>
        <topology evidence="1">Multi-pass membrane protein</topology>
    </subcellularLocation>
</comment>
<feature type="transmembrane region" description="Helical" evidence="12">
    <location>
        <begin position="116"/>
        <end position="142"/>
    </location>
</feature>
<dbReference type="GeneTree" id="ENSGT00390000007809"/>
<accession>A0A674ECG0</accession>
<evidence type="ECO:0000256" key="5">
    <source>
        <dbReference type="ARBA" id="ARBA00022583"/>
    </source>
</evidence>
<gene>
    <name evidence="13" type="primary">LMBR1L</name>
    <name evidence="13" type="synonym">LOC115167844</name>
</gene>
<keyword evidence="5" id="KW-0254">Endocytosis</keyword>
<feature type="transmembrane region" description="Helical" evidence="12">
    <location>
        <begin position="163"/>
        <end position="183"/>
    </location>
</feature>
<keyword evidence="8" id="KW-0256">Endoplasmic reticulum</keyword>
<evidence type="ECO:0000313" key="13">
    <source>
        <dbReference type="Ensembl" id="ENSSTUP00000105645.1"/>
    </source>
</evidence>
<reference evidence="13" key="1">
    <citation type="submission" date="2025-08" db="UniProtKB">
        <authorList>
            <consortium name="Ensembl"/>
        </authorList>
    </citation>
    <scope>IDENTIFICATION</scope>
</reference>
<keyword evidence="6" id="KW-0879">Wnt signaling pathway</keyword>
<keyword evidence="11" id="KW-0675">Receptor</keyword>
<dbReference type="Ensembl" id="ENSSTUT00000113260.1">
    <property type="protein sequence ID" value="ENSSTUP00000105645.1"/>
    <property type="gene ID" value="ENSSTUG00000047022.1"/>
</dbReference>
<keyword evidence="9 12" id="KW-1133">Transmembrane helix</keyword>
<dbReference type="Proteomes" id="UP000472277">
    <property type="component" value="Chromosome 30"/>
</dbReference>
<evidence type="ECO:0000256" key="3">
    <source>
        <dbReference type="ARBA" id="ARBA00010487"/>
    </source>
</evidence>
<dbReference type="GO" id="GO:0004888">
    <property type="term" value="F:transmembrane signaling receptor activity"/>
    <property type="evidence" value="ECO:0007669"/>
    <property type="project" value="TreeGrafter"/>
</dbReference>
<evidence type="ECO:0000256" key="6">
    <source>
        <dbReference type="ARBA" id="ARBA00022687"/>
    </source>
</evidence>
<evidence type="ECO:0000256" key="8">
    <source>
        <dbReference type="ARBA" id="ARBA00022824"/>
    </source>
</evidence>
<dbReference type="Pfam" id="PF04791">
    <property type="entry name" value="LMBR1"/>
    <property type="match status" value="2"/>
</dbReference>
<feature type="transmembrane region" description="Helical" evidence="12">
    <location>
        <begin position="71"/>
        <end position="96"/>
    </location>
</feature>
<evidence type="ECO:0000256" key="7">
    <source>
        <dbReference type="ARBA" id="ARBA00022692"/>
    </source>
</evidence>
<dbReference type="AlphaFoldDB" id="A0A674ECG0"/>
<evidence type="ECO:0000256" key="4">
    <source>
        <dbReference type="ARBA" id="ARBA00022475"/>
    </source>
</evidence>
<feature type="transmembrane region" description="Helical" evidence="12">
    <location>
        <begin position="304"/>
        <end position="329"/>
    </location>
</feature>
<dbReference type="PRINTS" id="PR01692">
    <property type="entry name" value="LIPOCALINIMR"/>
</dbReference>
<dbReference type="GO" id="GO:0016055">
    <property type="term" value="P:Wnt signaling pathway"/>
    <property type="evidence" value="ECO:0007669"/>
    <property type="project" value="UniProtKB-KW"/>
</dbReference>
<dbReference type="GO" id="GO:0006898">
    <property type="term" value="P:receptor-mediated endocytosis"/>
    <property type="evidence" value="ECO:0007669"/>
    <property type="project" value="TreeGrafter"/>
</dbReference>
<organism evidence="13 14">
    <name type="scientific">Salmo trutta</name>
    <name type="common">Brown trout</name>
    <dbReference type="NCBI Taxonomy" id="8032"/>
    <lineage>
        <taxon>Eukaryota</taxon>
        <taxon>Metazoa</taxon>
        <taxon>Chordata</taxon>
        <taxon>Craniata</taxon>
        <taxon>Vertebrata</taxon>
        <taxon>Euteleostomi</taxon>
        <taxon>Actinopterygii</taxon>
        <taxon>Neopterygii</taxon>
        <taxon>Teleostei</taxon>
        <taxon>Protacanthopterygii</taxon>
        <taxon>Salmoniformes</taxon>
        <taxon>Salmonidae</taxon>
        <taxon>Salmoninae</taxon>
        <taxon>Salmo</taxon>
    </lineage>
</organism>
<sequence length="502" mass="55872">MIIATPRGEILHGAPGRGILTVLFCFFHLRIIICVLLFTCLYILSYLILTHFKKNADYVTDDIEDATANKIALWLCTFTLSVAVCAVLLLPISILSNEVLLIFPHSYYMQWLNGSLIHGLWNLVFLFSNLSLVFLMPFAYFFTESEGFVGCKKGVMARVYETAVVLLLLTLLVLGMVWVFVALLNNHSARESLYDMWEYYLPYLYSAISLCGVLLLLLCTPFGLSRMFSVTGSLLVKPRVSDNPQTFSPVCGGCVDRALFLVGGSTACWVSVNVEPLRTQFLGVQAKRIALEMRRRASPWQRNLFYPLAMLLLLALTVACVLMVCFHVLELLFDETAMPSGMGDPRLGTASFSMFGSLGAAVQVVLILYLMVSSVVGFYSSPLFTSLLPRSQDTNLTQIIGNCVSLLVLSSALPVFSRTLGITRFDLLGDFGRYNWLGNFHIVFLYNILFAGLTSACLINTLTWAVQRELMRAFGLHKLPLTVSRTTIPLKLLLANGLSKIQ</sequence>
<feature type="transmembrane region" description="Helical" evidence="12">
    <location>
        <begin position="203"/>
        <end position="224"/>
    </location>
</feature>
<feature type="transmembrane region" description="Helical" evidence="12">
    <location>
        <begin position="440"/>
        <end position="462"/>
    </location>
</feature>
<evidence type="ECO:0000256" key="10">
    <source>
        <dbReference type="ARBA" id="ARBA00023136"/>
    </source>
</evidence>
<comment type="similarity">
    <text evidence="3">Belongs to the LIMR family.</text>
</comment>
<keyword evidence="4" id="KW-1003">Cell membrane</keyword>
<reference evidence="13" key="2">
    <citation type="submission" date="2025-09" db="UniProtKB">
        <authorList>
            <consortium name="Ensembl"/>
        </authorList>
    </citation>
    <scope>IDENTIFICATION</scope>
</reference>
<evidence type="ECO:0000256" key="2">
    <source>
        <dbReference type="ARBA" id="ARBA00004651"/>
    </source>
</evidence>
<evidence type="ECO:0000256" key="1">
    <source>
        <dbReference type="ARBA" id="ARBA00004477"/>
    </source>
</evidence>
<proteinExistence type="inferred from homology"/>
<protein>
    <submittedName>
        <fullName evidence="13">Limb development membrane protein 1-like</fullName>
    </submittedName>
</protein>
<keyword evidence="14" id="KW-1185">Reference proteome</keyword>
<evidence type="ECO:0000256" key="9">
    <source>
        <dbReference type="ARBA" id="ARBA00022989"/>
    </source>
</evidence>
<dbReference type="InParanoid" id="A0A674ECG0"/>
<feature type="transmembrane region" description="Helical" evidence="12">
    <location>
        <begin position="399"/>
        <end position="420"/>
    </location>
</feature>
<feature type="transmembrane region" description="Helical" evidence="12">
    <location>
        <begin position="20"/>
        <end position="50"/>
    </location>
</feature>
<dbReference type="InterPro" id="IPR008075">
    <property type="entry name" value="LIMR"/>
</dbReference>
<keyword evidence="7 12" id="KW-0812">Transmembrane</keyword>
<evidence type="ECO:0000256" key="12">
    <source>
        <dbReference type="SAM" id="Phobius"/>
    </source>
</evidence>
<dbReference type="PANTHER" id="PTHR12625:SF2">
    <property type="entry name" value="PROTEIN LMBR1L"/>
    <property type="match status" value="1"/>
</dbReference>
<feature type="transmembrane region" description="Helical" evidence="12">
    <location>
        <begin position="349"/>
        <end position="379"/>
    </location>
</feature>